<dbReference type="Proteomes" id="UP000499080">
    <property type="component" value="Unassembled WGS sequence"/>
</dbReference>
<organism evidence="2 3">
    <name type="scientific">Araneus ventricosus</name>
    <name type="common">Orbweaver spider</name>
    <name type="synonym">Epeira ventricosa</name>
    <dbReference type="NCBI Taxonomy" id="182803"/>
    <lineage>
        <taxon>Eukaryota</taxon>
        <taxon>Metazoa</taxon>
        <taxon>Ecdysozoa</taxon>
        <taxon>Arthropoda</taxon>
        <taxon>Chelicerata</taxon>
        <taxon>Arachnida</taxon>
        <taxon>Araneae</taxon>
        <taxon>Araneomorphae</taxon>
        <taxon>Entelegynae</taxon>
        <taxon>Araneoidea</taxon>
        <taxon>Araneidae</taxon>
        <taxon>Araneus</taxon>
    </lineage>
</organism>
<proteinExistence type="predicted"/>
<feature type="region of interest" description="Disordered" evidence="1">
    <location>
        <begin position="52"/>
        <end position="73"/>
    </location>
</feature>
<keyword evidence="3" id="KW-1185">Reference proteome</keyword>
<feature type="compositionally biased region" description="Polar residues" evidence="1">
    <location>
        <begin position="52"/>
        <end position="61"/>
    </location>
</feature>
<reference evidence="2 3" key="1">
    <citation type="journal article" date="2019" name="Sci. Rep.">
        <title>Orb-weaving spider Araneus ventricosus genome elucidates the spidroin gene catalogue.</title>
        <authorList>
            <person name="Kono N."/>
            <person name="Nakamura H."/>
            <person name="Ohtoshi R."/>
            <person name="Moran D.A.P."/>
            <person name="Shinohara A."/>
            <person name="Yoshida Y."/>
            <person name="Fujiwara M."/>
            <person name="Mori M."/>
            <person name="Tomita M."/>
            <person name="Arakawa K."/>
        </authorList>
    </citation>
    <scope>NUCLEOTIDE SEQUENCE [LARGE SCALE GENOMIC DNA]</scope>
</reference>
<sequence length="113" mass="12407">MWSDEEDYTPAGIPFSKLPHYSKGKPRYLAWSYVNDIPLVARWKFGEGMPAQMSSSASGSEVQVPKPRLHEPAAVSSRARCMLNLSEMMASHTGVMEFGEGIAQVSSSSSDHD</sequence>
<protein>
    <submittedName>
        <fullName evidence="2">Uncharacterized protein</fullName>
    </submittedName>
</protein>
<comment type="caution">
    <text evidence="2">The sequence shown here is derived from an EMBL/GenBank/DDBJ whole genome shotgun (WGS) entry which is preliminary data.</text>
</comment>
<name>A0A4Y2B0D3_ARAVE</name>
<dbReference type="EMBL" id="BGPR01000045">
    <property type="protein sequence ID" value="GBL85802.1"/>
    <property type="molecule type" value="Genomic_DNA"/>
</dbReference>
<evidence type="ECO:0000313" key="2">
    <source>
        <dbReference type="EMBL" id="GBL85802.1"/>
    </source>
</evidence>
<evidence type="ECO:0000313" key="3">
    <source>
        <dbReference type="Proteomes" id="UP000499080"/>
    </source>
</evidence>
<accession>A0A4Y2B0D3</accession>
<feature type="region of interest" description="Disordered" evidence="1">
    <location>
        <begin position="1"/>
        <end position="23"/>
    </location>
</feature>
<evidence type="ECO:0000256" key="1">
    <source>
        <dbReference type="SAM" id="MobiDB-lite"/>
    </source>
</evidence>
<gene>
    <name evidence="2" type="ORF">AVEN_63144_1</name>
</gene>
<dbReference type="AlphaFoldDB" id="A0A4Y2B0D3"/>